<dbReference type="Proteomes" id="UP000425916">
    <property type="component" value="Chromosome"/>
</dbReference>
<dbReference type="OrthoDB" id="9794671at2"/>
<protein>
    <submittedName>
        <fullName evidence="3">Stage II sporulation protein</fullName>
    </submittedName>
</protein>
<feature type="signal peptide" evidence="1">
    <location>
        <begin position="1"/>
        <end position="29"/>
    </location>
</feature>
<name>A0A6I5ZLU5_9FIRM</name>
<dbReference type="InterPro" id="IPR051922">
    <property type="entry name" value="Bact_Sporulation_Assoc"/>
</dbReference>
<gene>
    <name evidence="3" type="ORF">MGLY_00870</name>
</gene>
<evidence type="ECO:0000313" key="3">
    <source>
        <dbReference type="EMBL" id="QGP90776.1"/>
    </source>
</evidence>
<organism evidence="3 4">
    <name type="scientific">Neomoorella glycerini</name>
    <dbReference type="NCBI Taxonomy" id="55779"/>
    <lineage>
        <taxon>Bacteria</taxon>
        <taxon>Bacillati</taxon>
        <taxon>Bacillota</taxon>
        <taxon>Clostridia</taxon>
        <taxon>Neomoorellales</taxon>
        <taxon>Neomoorellaceae</taxon>
        <taxon>Neomoorella</taxon>
    </lineage>
</organism>
<keyword evidence="4" id="KW-1185">Reference proteome</keyword>
<dbReference type="NCBIfam" id="TIGR02669">
    <property type="entry name" value="SpoIID_LytB"/>
    <property type="match status" value="1"/>
</dbReference>
<dbReference type="PANTHER" id="PTHR30032">
    <property type="entry name" value="N-ACETYLMURAMOYL-L-ALANINE AMIDASE-RELATED"/>
    <property type="match status" value="1"/>
</dbReference>
<feature type="domain" description="Sporulation stage II protein D amidase enhancer LytB N-terminal" evidence="2">
    <location>
        <begin position="135"/>
        <end position="228"/>
    </location>
</feature>
<evidence type="ECO:0000256" key="1">
    <source>
        <dbReference type="SAM" id="SignalP"/>
    </source>
</evidence>
<dbReference type="GO" id="GO:0030288">
    <property type="term" value="C:outer membrane-bounded periplasmic space"/>
    <property type="evidence" value="ECO:0007669"/>
    <property type="project" value="TreeGrafter"/>
</dbReference>
<dbReference type="Pfam" id="PF08486">
    <property type="entry name" value="SpoIID"/>
    <property type="match status" value="1"/>
</dbReference>
<proteinExistence type="predicted"/>
<feature type="chain" id="PRO_5026145558" evidence="1">
    <location>
        <begin position="30"/>
        <end position="483"/>
    </location>
</feature>
<evidence type="ECO:0000259" key="2">
    <source>
        <dbReference type="Pfam" id="PF08486"/>
    </source>
</evidence>
<dbReference type="InterPro" id="IPR013693">
    <property type="entry name" value="SpoIID/LytB_N"/>
</dbReference>
<dbReference type="GO" id="GO:0030435">
    <property type="term" value="P:sporulation resulting in formation of a cellular spore"/>
    <property type="evidence" value="ECO:0007669"/>
    <property type="project" value="InterPro"/>
</dbReference>
<dbReference type="InterPro" id="IPR013486">
    <property type="entry name" value="SpoIID/LytB"/>
</dbReference>
<accession>A0A6I5ZLU5</accession>
<keyword evidence="1" id="KW-0732">Signal</keyword>
<evidence type="ECO:0000313" key="4">
    <source>
        <dbReference type="Proteomes" id="UP000425916"/>
    </source>
</evidence>
<dbReference type="PANTHER" id="PTHR30032:SF4">
    <property type="entry name" value="AMIDASE ENHANCER"/>
    <property type="match status" value="1"/>
</dbReference>
<reference evidence="3 4" key="1">
    <citation type="submission" date="2019-11" db="EMBL/GenBank/DDBJ databases">
        <title>Genome sequence of Moorella glycerini DSM11254.</title>
        <authorList>
            <person name="Poehlein A."/>
            <person name="Boeer T."/>
            <person name="Daniel R."/>
        </authorList>
    </citation>
    <scope>NUCLEOTIDE SEQUENCE [LARGE SCALE GENOMIC DNA]</scope>
    <source>
        <strain evidence="3 4">DSM 11254</strain>
    </source>
</reference>
<dbReference type="EMBL" id="CP046244">
    <property type="protein sequence ID" value="QGP90776.1"/>
    <property type="molecule type" value="Genomic_DNA"/>
</dbReference>
<sequence length="483" mass="52672">MGNKIFPRGLAVALLVALFLVLATIPAGAVSKGDAPVIRVLLDGELAQVDFQVEQGSYQLIDGYSGKEISPVKAGEKWTVKKTGVDWQLIREGTPLPGTFGGPIQLKARDDGALNLFRYQGQRYRGSLNILKGDNGLMAINTLDLEQYLYGVVGREMPASAGIEALKAQAVIARSYAVTRLKPAALYDVTDDTTTQVYGGYEAEVNYGPYRDKVIQAVDATRGQVIYYDGKVIEAYFHANAGGYTEDSENVWSNPLPYLRGVPSPEDEWALRYPYQAANGWPANNYSWTITLTRQQVQEKVNAWLAGQGQGATGDVVDLVLSRLRRDEQEETVSGRVTRMDIRTTTGTASAFRDGIRAVFGRDVLKSTLFNVQMDSTVYIVDGSGGQRAVNYGAELVALGAGGVMNAPNGAAGEYMVAGRDGTRSVPKMFRQVVFQGRGNGHGLGLSQWGAMGMAEKGYTYQQIIEHYYNQDRFDGRLKIAPL</sequence>
<dbReference type="AlphaFoldDB" id="A0A6I5ZLU5"/>
<dbReference type="RefSeq" id="WP_156271247.1">
    <property type="nucleotide sequence ID" value="NZ_CP046244.1"/>
</dbReference>